<dbReference type="PRINTS" id="PR01217">
    <property type="entry name" value="PRICHEXTENSN"/>
</dbReference>
<feature type="compositionally biased region" description="Low complexity" evidence="1">
    <location>
        <begin position="151"/>
        <end position="169"/>
    </location>
</feature>
<gene>
    <name evidence="2" type="ORF">PYCCODRAFT_1480947</name>
</gene>
<feature type="region of interest" description="Disordered" evidence="1">
    <location>
        <begin position="33"/>
        <end position="228"/>
    </location>
</feature>
<dbReference type="AlphaFoldDB" id="A0A1Y2I9W4"/>
<feature type="compositionally biased region" description="Polar residues" evidence="1">
    <location>
        <begin position="62"/>
        <end position="79"/>
    </location>
</feature>
<feature type="compositionally biased region" description="Pro residues" evidence="1">
    <location>
        <begin position="137"/>
        <end position="150"/>
    </location>
</feature>
<evidence type="ECO:0000313" key="2">
    <source>
        <dbReference type="EMBL" id="OSC97928.1"/>
    </source>
</evidence>
<evidence type="ECO:0000256" key="1">
    <source>
        <dbReference type="SAM" id="MobiDB-lite"/>
    </source>
</evidence>
<dbReference type="EMBL" id="KZ084144">
    <property type="protein sequence ID" value="OSC97928.1"/>
    <property type="molecule type" value="Genomic_DNA"/>
</dbReference>
<feature type="compositionally biased region" description="Polar residues" evidence="1">
    <location>
        <begin position="188"/>
        <end position="204"/>
    </location>
</feature>
<feature type="region of interest" description="Disordered" evidence="1">
    <location>
        <begin position="240"/>
        <end position="262"/>
    </location>
</feature>
<evidence type="ECO:0000313" key="3">
    <source>
        <dbReference type="Proteomes" id="UP000193067"/>
    </source>
</evidence>
<organism evidence="2 3">
    <name type="scientific">Trametes coccinea (strain BRFM310)</name>
    <name type="common">Pycnoporus coccineus</name>
    <dbReference type="NCBI Taxonomy" id="1353009"/>
    <lineage>
        <taxon>Eukaryota</taxon>
        <taxon>Fungi</taxon>
        <taxon>Dikarya</taxon>
        <taxon>Basidiomycota</taxon>
        <taxon>Agaricomycotina</taxon>
        <taxon>Agaricomycetes</taxon>
        <taxon>Polyporales</taxon>
        <taxon>Polyporaceae</taxon>
        <taxon>Trametes</taxon>
    </lineage>
</organism>
<dbReference type="Proteomes" id="UP000193067">
    <property type="component" value="Unassembled WGS sequence"/>
</dbReference>
<protein>
    <submittedName>
        <fullName evidence="2">Uncharacterized protein</fullName>
    </submittedName>
</protein>
<name>A0A1Y2I9W4_TRAC3</name>
<reference evidence="2 3" key="1">
    <citation type="journal article" date="2015" name="Biotechnol. Biofuels">
        <title>Enhanced degradation of softwood versus hardwood by the white-rot fungus Pycnoporus coccineus.</title>
        <authorList>
            <person name="Couturier M."/>
            <person name="Navarro D."/>
            <person name="Chevret D."/>
            <person name="Henrissat B."/>
            <person name="Piumi F."/>
            <person name="Ruiz-Duenas F.J."/>
            <person name="Martinez A.T."/>
            <person name="Grigoriev I.V."/>
            <person name="Riley R."/>
            <person name="Lipzen A."/>
            <person name="Berrin J.G."/>
            <person name="Master E.R."/>
            <person name="Rosso M.N."/>
        </authorList>
    </citation>
    <scope>NUCLEOTIDE SEQUENCE [LARGE SCALE GENOMIC DNA]</scope>
    <source>
        <strain evidence="2 3">BRFM310</strain>
    </source>
</reference>
<accession>A0A1Y2I9W4</accession>
<dbReference type="OrthoDB" id="2980827at2759"/>
<feature type="compositionally biased region" description="Low complexity" evidence="1">
    <location>
        <begin position="36"/>
        <end position="61"/>
    </location>
</feature>
<sequence length="383" mass="41173">MPSSLPPSNSPSVAHSAGALRHHFSTATLYDLGAHSRSSSRPSTSSSTSSGCGSYASRSSSFTDSPASSCSKFSQSTAWPPSSPPPSYNQASNVKRPRPLPTPPHSARSSLPPRPLPHPPLRRCNSEVPSTKRSPSLPTPPLVPGPPPPDTASSSSPAPRSAAPRSGEPVASSAPTTAESKVPVTGRPSIQLSIPAQRQKQSIAPSEVIPTPLSPIAFNISGPRALRKRREDELGRRMKDLGFVEQSPPPLPPKDGHKASNSISRARGHLPAFSATAQEQEDERDIVLLMEHASDSETEEPPTRSESRAAMLTLFADVEPSPTDVRGSPSMDVAEDVRVETVMSNAVNRAKHRFSRKWVREKSGKRWTEKDFSEIISELRKLR</sequence>
<proteinExistence type="predicted"/>
<keyword evidence="3" id="KW-1185">Reference proteome</keyword>